<keyword evidence="1" id="KW-1185">Reference proteome</keyword>
<proteinExistence type="predicted"/>
<evidence type="ECO:0000313" key="2">
    <source>
        <dbReference type="WBParaSite" id="SVE_0728100.1"/>
    </source>
</evidence>
<accession>A0A0K0FEJ7</accession>
<dbReference type="WBParaSite" id="SVE_0728100.1">
    <property type="protein sequence ID" value="SVE_0728100.1"/>
    <property type="gene ID" value="SVE_0728100"/>
</dbReference>
<protein>
    <submittedName>
        <fullName evidence="2">DNA helicase</fullName>
    </submittedName>
</protein>
<organism evidence="1 2">
    <name type="scientific">Strongyloides venezuelensis</name>
    <name type="common">Threadworm</name>
    <dbReference type="NCBI Taxonomy" id="75913"/>
    <lineage>
        <taxon>Eukaryota</taxon>
        <taxon>Metazoa</taxon>
        <taxon>Ecdysozoa</taxon>
        <taxon>Nematoda</taxon>
        <taxon>Chromadorea</taxon>
        <taxon>Rhabditida</taxon>
        <taxon>Tylenchina</taxon>
        <taxon>Panagrolaimomorpha</taxon>
        <taxon>Strongyloidoidea</taxon>
        <taxon>Strongyloididae</taxon>
        <taxon>Strongyloides</taxon>
    </lineage>
</organism>
<evidence type="ECO:0000313" key="1">
    <source>
        <dbReference type="Proteomes" id="UP000035680"/>
    </source>
</evidence>
<name>A0A0K0FEJ7_STRVS</name>
<sequence length="452" mass="51713">MSFSNISEFVDDGQICWKDSPKAFPVQVERALIKNNICAKLIRDMDQEKVTPKKPEDSPLVFRSRTLLPMKKISDEKLDDFRESPKSRARRVLRLISRPNGETREITKENFENNKNEKKDEAQRLISPTNFQSQLNGEIIDTVSQSTFMTGLLMSGRFTSTPKIASKNISKKLTEQHMFIQDDEEIFVEDGTLKKICHRESLVHSSEERMKTISQESLNENYVSKKIQEFKKSSVQNICTPFQKLTCIKKQIDNCNAHDSNRIANNCNKDCCKQETIKISLVPSSNKLTNDQNKNISPQQVNFTGKDLDGIDDDFYSDDTSGFASNSGKSVKSSNDLSQKNRCSLSSIIEIQTRHSNVNMYNIKEEILAKGIKDDLIKDDFYDDSGDNFFDSINESVFLIKEVGESIENISKRKFDSSSITDQSTNIKKPHLEVNDDPIEDDFYDDDVDFKF</sequence>
<dbReference type="Proteomes" id="UP000035680">
    <property type="component" value="Unassembled WGS sequence"/>
</dbReference>
<reference evidence="1" key="1">
    <citation type="submission" date="2014-07" db="EMBL/GenBank/DDBJ databases">
        <authorList>
            <person name="Martin A.A"/>
            <person name="De Silva N."/>
        </authorList>
    </citation>
    <scope>NUCLEOTIDE SEQUENCE</scope>
</reference>
<dbReference type="AlphaFoldDB" id="A0A0K0FEJ7"/>
<reference evidence="2" key="2">
    <citation type="submission" date="2015-08" db="UniProtKB">
        <authorList>
            <consortium name="WormBaseParasite"/>
        </authorList>
    </citation>
    <scope>IDENTIFICATION</scope>
</reference>